<dbReference type="PANTHER" id="PTHR10492:SF95">
    <property type="entry name" value="HELITRON HELICASE-LIKE DOMAIN-CONTAINING PROTEIN"/>
    <property type="match status" value="1"/>
</dbReference>
<keyword evidence="1" id="KW-0067">ATP-binding</keyword>
<keyword evidence="1" id="KW-0227">DNA damage</keyword>
<dbReference type="GO" id="GO:0006310">
    <property type="term" value="P:DNA recombination"/>
    <property type="evidence" value="ECO:0007669"/>
    <property type="project" value="UniProtKB-KW"/>
</dbReference>
<keyword evidence="1" id="KW-0233">DNA recombination</keyword>
<protein>
    <recommendedName>
        <fullName evidence="1">ATP-dependent DNA helicase</fullName>
        <ecNumber evidence="1">5.6.2.3</ecNumber>
    </recommendedName>
</protein>
<sequence>MAYNAENSYGRDLIYSDFPLFYTYVKKRGVHMRKKGHTIGRMSVAVLRQGEHFYLRTSLIVKRGAQSYKDLYTVSGITYNCPSAACRALGLTFDNSEWFSLLNEVKDSSTASSLRQTFAAAIAHSTVSDPQSIWDRFKDDFSDDCLYRIRTNGERLAPPPSEWTEEQCRLDYGLWLFGENLKHLDIDWNTARLADPAHEWIAIDGNTLIIDALNFDREAERRERDDSLEKLSLGHRMVYDEIVTTVENGQIPNTFFSQGPAGTGKTFMNKTICNFYGSQGKIVLCVDSSGIASLLLPNGRTAHSLFRILFDCLEDSIRQIKAQSPLAKLLAETALIIWDEVTMQHKHNFGVVDQTLRDILAKNDTIFGGIPVILGGDFAQILPFVKRGKREQIVNACIRYCTNWNLIRPLFLTQNMRVINGELNQRFADRLSSFPYTSTLYVVMDIPDWIQFTADREIFREFVYPFSQIHSLNSSIFFDRAILTS</sequence>
<comment type="caution">
    <text evidence="3">The sequence shown here is derived from an EMBL/GenBank/DDBJ whole genome shotgun (WGS) entry which is preliminary data.</text>
</comment>
<feature type="domain" description="DNA helicase Pif1-like DEAD-box helicase" evidence="2">
    <location>
        <begin position="232"/>
        <end position="434"/>
    </location>
</feature>
<name>A0A2S4PPS6_9PEZI</name>
<dbReference type="Proteomes" id="UP000237438">
    <property type="component" value="Unassembled WGS sequence"/>
</dbReference>
<dbReference type="GO" id="GO:0006281">
    <property type="term" value="P:DNA repair"/>
    <property type="evidence" value="ECO:0007669"/>
    <property type="project" value="UniProtKB-KW"/>
</dbReference>
<dbReference type="EMBL" id="PEDP01001216">
    <property type="protein sequence ID" value="POS84025.1"/>
    <property type="molecule type" value="Genomic_DNA"/>
</dbReference>
<dbReference type="SUPFAM" id="SSF52540">
    <property type="entry name" value="P-loop containing nucleoside triphosphate hydrolases"/>
    <property type="match status" value="1"/>
</dbReference>
<dbReference type="GO" id="GO:0005524">
    <property type="term" value="F:ATP binding"/>
    <property type="evidence" value="ECO:0007669"/>
    <property type="project" value="UniProtKB-KW"/>
</dbReference>
<evidence type="ECO:0000259" key="2">
    <source>
        <dbReference type="Pfam" id="PF05970"/>
    </source>
</evidence>
<evidence type="ECO:0000313" key="4">
    <source>
        <dbReference type="Proteomes" id="UP000237438"/>
    </source>
</evidence>
<evidence type="ECO:0000256" key="1">
    <source>
        <dbReference type="RuleBase" id="RU363044"/>
    </source>
</evidence>
<proteinExistence type="inferred from homology"/>
<accession>A0A2S4PPS6</accession>
<dbReference type="InterPro" id="IPR027417">
    <property type="entry name" value="P-loop_NTPase"/>
</dbReference>
<dbReference type="Gene3D" id="3.40.50.300">
    <property type="entry name" value="P-loop containing nucleotide triphosphate hydrolases"/>
    <property type="match status" value="1"/>
</dbReference>
<dbReference type="OrthoDB" id="4360910at2759"/>
<dbReference type="GO" id="GO:0016887">
    <property type="term" value="F:ATP hydrolysis activity"/>
    <property type="evidence" value="ECO:0007669"/>
    <property type="project" value="RHEA"/>
</dbReference>
<keyword evidence="1" id="KW-0347">Helicase</keyword>
<evidence type="ECO:0000313" key="3">
    <source>
        <dbReference type="EMBL" id="POS84025.1"/>
    </source>
</evidence>
<dbReference type="Pfam" id="PF05970">
    <property type="entry name" value="PIF1"/>
    <property type="match status" value="1"/>
</dbReference>
<organism evidence="3 4">
    <name type="scientific">Erysiphe pulchra</name>
    <dbReference type="NCBI Taxonomy" id="225359"/>
    <lineage>
        <taxon>Eukaryota</taxon>
        <taxon>Fungi</taxon>
        <taxon>Dikarya</taxon>
        <taxon>Ascomycota</taxon>
        <taxon>Pezizomycotina</taxon>
        <taxon>Leotiomycetes</taxon>
        <taxon>Erysiphales</taxon>
        <taxon>Erysiphaceae</taxon>
        <taxon>Erysiphe</taxon>
    </lineage>
</organism>
<dbReference type="GO" id="GO:0043139">
    <property type="term" value="F:5'-3' DNA helicase activity"/>
    <property type="evidence" value="ECO:0007669"/>
    <property type="project" value="UniProtKB-EC"/>
</dbReference>
<keyword evidence="1" id="KW-0547">Nucleotide-binding</keyword>
<comment type="catalytic activity">
    <reaction evidence="1">
        <text>ATP + H2O = ADP + phosphate + H(+)</text>
        <dbReference type="Rhea" id="RHEA:13065"/>
        <dbReference type="ChEBI" id="CHEBI:15377"/>
        <dbReference type="ChEBI" id="CHEBI:15378"/>
        <dbReference type="ChEBI" id="CHEBI:30616"/>
        <dbReference type="ChEBI" id="CHEBI:43474"/>
        <dbReference type="ChEBI" id="CHEBI:456216"/>
        <dbReference type="EC" id="5.6.2.3"/>
    </reaction>
</comment>
<comment type="cofactor">
    <cofactor evidence="1">
        <name>Mg(2+)</name>
        <dbReference type="ChEBI" id="CHEBI:18420"/>
    </cofactor>
</comment>
<comment type="similarity">
    <text evidence="1">Belongs to the helicase family.</text>
</comment>
<reference evidence="3 4" key="1">
    <citation type="submission" date="2017-10" db="EMBL/GenBank/DDBJ databases">
        <title>Development of genomic resources for the powdery mildew, Erysiphe pulchra.</title>
        <authorList>
            <person name="Wadl P.A."/>
            <person name="Mack B.M."/>
            <person name="Moore G."/>
            <person name="Beltz S.B."/>
        </authorList>
    </citation>
    <scope>NUCLEOTIDE SEQUENCE [LARGE SCALE GENOMIC DNA]</scope>
    <source>
        <strain evidence="3">Cflorida</strain>
    </source>
</reference>
<dbReference type="AlphaFoldDB" id="A0A2S4PPS6"/>
<dbReference type="InterPro" id="IPR010285">
    <property type="entry name" value="DNA_helicase_pif1-like_DEAD"/>
</dbReference>
<keyword evidence="1" id="KW-0378">Hydrolase</keyword>
<keyword evidence="4" id="KW-1185">Reference proteome</keyword>
<keyword evidence="1" id="KW-0234">DNA repair</keyword>
<dbReference type="GO" id="GO:0000723">
    <property type="term" value="P:telomere maintenance"/>
    <property type="evidence" value="ECO:0007669"/>
    <property type="project" value="InterPro"/>
</dbReference>
<dbReference type="PANTHER" id="PTHR10492">
    <property type="match status" value="1"/>
</dbReference>
<gene>
    <name evidence="3" type="ORF">EPUL_003771</name>
</gene>
<dbReference type="EC" id="5.6.2.3" evidence="1"/>